<protein>
    <submittedName>
        <fullName evidence="3">Uncharacterized protein</fullName>
    </submittedName>
</protein>
<feature type="chain" id="PRO_5038694714" evidence="2">
    <location>
        <begin position="25"/>
        <end position="86"/>
    </location>
</feature>
<organism evidence="3 4">
    <name type="scientific">Musa troglodytarum</name>
    <name type="common">fe'i banana</name>
    <dbReference type="NCBI Taxonomy" id="320322"/>
    <lineage>
        <taxon>Eukaryota</taxon>
        <taxon>Viridiplantae</taxon>
        <taxon>Streptophyta</taxon>
        <taxon>Embryophyta</taxon>
        <taxon>Tracheophyta</taxon>
        <taxon>Spermatophyta</taxon>
        <taxon>Magnoliopsida</taxon>
        <taxon>Liliopsida</taxon>
        <taxon>Zingiberales</taxon>
        <taxon>Musaceae</taxon>
        <taxon>Musa</taxon>
    </lineage>
</organism>
<evidence type="ECO:0000256" key="1">
    <source>
        <dbReference type="SAM" id="MobiDB-lite"/>
    </source>
</evidence>
<dbReference type="OrthoDB" id="994133at2759"/>
<reference evidence="3" key="1">
    <citation type="submission" date="2022-05" db="EMBL/GenBank/DDBJ databases">
        <title>The Musa troglodytarum L. genome provides insights into the mechanism of non-climacteric behaviour and enrichment of carotenoids.</title>
        <authorList>
            <person name="Wang J."/>
        </authorList>
    </citation>
    <scope>NUCLEOTIDE SEQUENCE</scope>
    <source>
        <tissue evidence="3">Leaf</tissue>
    </source>
</reference>
<evidence type="ECO:0000256" key="2">
    <source>
        <dbReference type="SAM" id="SignalP"/>
    </source>
</evidence>
<dbReference type="Proteomes" id="UP001055439">
    <property type="component" value="Chromosome 10"/>
</dbReference>
<dbReference type="EMBL" id="CP097503">
    <property type="protein sequence ID" value="URD78814.1"/>
    <property type="molecule type" value="Genomic_DNA"/>
</dbReference>
<feature type="signal peptide" evidence="2">
    <location>
        <begin position="1"/>
        <end position="24"/>
    </location>
</feature>
<evidence type="ECO:0000313" key="3">
    <source>
        <dbReference type="EMBL" id="URD78814.1"/>
    </source>
</evidence>
<gene>
    <name evidence="3" type="ORF">MUK42_17215</name>
</gene>
<name>A0A9E7EJY4_9LILI</name>
<dbReference type="AlphaFoldDB" id="A0A9E7EJY4"/>
<keyword evidence="2" id="KW-0732">Signal</keyword>
<keyword evidence="4" id="KW-1185">Reference proteome</keyword>
<evidence type="ECO:0000313" key="4">
    <source>
        <dbReference type="Proteomes" id="UP001055439"/>
    </source>
</evidence>
<accession>A0A9E7EJY4</accession>
<feature type="region of interest" description="Disordered" evidence="1">
    <location>
        <begin position="63"/>
        <end position="86"/>
    </location>
</feature>
<sequence>MASNHLSPFFFLLLLAVPSFPCEASIYRVPSAAMREGVERRRPVLLSYKIEGFPTLNFLPRGTPIPPSGPSMRHNSIGASASPRHH</sequence>
<proteinExistence type="predicted"/>